<evidence type="ECO:0000256" key="9">
    <source>
        <dbReference type="RuleBase" id="RU000454"/>
    </source>
</evidence>
<dbReference type="PROSITE" id="PS51767">
    <property type="entry name" value="PEPTIDASE_A1"/>
    <property type="match status" value="1"/>
</dbReference>
<accession>A0AA38YFB8</accession>
<dbReference type="InterPro" id="IPR033121">
    <property type="entry name" value="PEPTIDASE_A1"/>
</dbReference>
<feature type="active site" evidence="7">
    <location>
        <position position="90"/>
    </location>
</feature>
<dbReference type="GO" id="GO:0006508">
    <property type="term" value="P:proteolysis"/>
    <property type="evidence" value="ECO:0007669"/>
    <property type="project" value="UniProtKB-KW"/>
</dbReference>
<dbReference type="EMBL" id="JAPDRN010000001">
    <property type="protein sequence ID" value="KAJ9647492.1"/>
    <property type="molecule type" value="Genomic_DNA"/>
</dbReference>
<dbReference type="InterPro" id="IPR033876">
    <property type="entry name" value="SAP-like"/>
</dbReference>
<sequence>MHSSNFRTPIVLVGLSVLTVFVASIPLSSISKTTETPSSPKTLRLPIRRQVSSHAKRSNVLSSTLHNEEWDYLIDVKVGTPPQSLSIVLDTGSSDTWVFSPEACSSDANCAASFDPSDSSTFDEASPGSFAITYNDHSHVEGDYFTDNIGVGGATISSLMMGLANTGQLSASTTSSGLMGVGYRANEAVANVDPANVYPNMVYEMVSQDIIGSYSYSLWLDDLAASTGTILFGGYDPSKFQGSLTMMPTLPDPTKSDGVISSFLVSMISLGAMYNGKTTTFTSSTFNGAALLDSGTTNIFVPSAIYAELANYFGADENQVVDCKLSQTKGYVSFGFVDATIQVPFSELALLDSTTGLCQLGFFDAGEQLILGDTFLRSAYVYYDLGNNEIGLAQTVF</sequence>
<evidence type="ECO:0000259" key="10">
    <source>
        <dbReference type="PROSITE" id="PS51767"/>
    </source>
</evidence>
<dbReference type="InterPro" id="IPR001461">
    <property type="entry name" value="Aspartic_peptidase_A1"/>
</dbReference>
<evidence type="ECO:0000256" key="5">
    <source>
        <dbReference type="ARBA" id="ARBA00022750"/>
    </source>
</evidence>
<dbReference type="GO" id="GO:0005886">
    <property type="term" value="C:plasma membrane"/>
    <property type="evidence" value="ECO:0007669"/>
    <property type="project" value="UniProtKB-SubCell"/>
</dbReference>
<dbReference type="GO" id="GO:0004190">
    <property type="term" value="F:aspartic-type endopeptidase activity"/>
    <property type="evidence" value="ECO:0007669"/>
    <property type="project" value="UniProtKB-KW"/>
</dbReference>
<dbReference type="AlphaFoldDB" id="A0AA38YFB8"/>
<feature type="active site" evidence="7">
    <location>
        <position position="293"/>
    </location>
</feature>
<keyword evidence="3 9" id="KW-0645">Protease</keyword>
<keyword evidence="4" id="KW-0732">Signal</keyword>
<dbReference type="PROSITE" id="PS00141">
    <property type="entry name" value="ASP_PROTEASE"/>
    <property type="match status" value="2"/>
</dbReference>
<proteinExistence type="inferred from homology"/>
<comment type="similarity">
    <text evidence="2 9">Belongs to the peptidase A1 family.</text>
</comment>
<evidence type="ECO:0000256" key="6">
    <source>
        <dbReference type="ARBA" id="ARBA00022801"/>
    </source>
</evidence>
<evidence type="ECO:0000313" key="11">
    <source>
        <dbReference type="EMBL" id="KAJ9647492.1"/>
    </source>
</evidence>
<dbReference type="PRINTS" id="PR00792">
    <property type="entry name" value="PEPSIN"/>
</dbReference>
<evidence type="ECO:0000313" key="12">
    <source>
        <dbReference type="Proteomes" id="UP001172681"/>
    </source>
</evidence>
<keyword evidence="5 9" id="KW-0064">Aspartyl protease</keyword>
<dbReference type="SUPFAM" id="SSF50630">
    <property type="entry name" value="Acid proteases"/>
    <property type="match status" value="1"/>
</dbReference>
<reference evidence="11" key="1">
    <citation type="submission" date="2022-10" db="EMBL/GenBank/DDBJ databases">
        <title>Culturing micro-colonial fungi from biological soil crusts in the Mojave desert and describing Neophaeococcomyces mojavensis, and introducing the new genera and species Taxawa tesnikishii.</title>
        <authorList>
            <person name="Kurbessoian T."/>
            <person name="Stajich J.E."/>
        </authorList>
    </citation>
    <scope>NUCLEOTIDE SEQUENCE</scope>
    <source>
        <strain evidence="11">TK_35</strain>
    </source>
</reference>
<dbReference type="InterPro" id="IPR021109">
    <property type="entry name" value="Peptidase_aspartic_dom_sf"/>
</dbReference>
<protein>
    <recommendedName>
        <fullName evidence="10">Peptidase A1 domain-containing protein</fullName>
    </recommendedName>
</protein>
<organism evidence="11 12">
    <name type="scientific">Knufia peltigerae</name>
    <dbReference type="NCBI Taxonomy" id="1002370"/>
    <lineage>
        <taxon>Eukaryota</taxon>
        <taxon>Fungi</taxon>
        <taxon>Dikarya</taxon>
        <taxon>Ascomycota</taxon>
        <taxon>Pezizomycotina</taxon>
        <taxon>Eurotiomycetes</taxon>
        <taxon>Chaetothyriomycetidae</taxon>
        <taxon>Chaetothyriales</taxon>
        <taxon>Trichomeriaceae</taxon>
        <taxon>Knufia</taxon>
    </lineage>
</organism>
<keyword evidence="8" id="KW-1015">Disulfide bond</keyword>
<keyword evidence="6 9" id="KW-0378">Hydrolase</keyword>
<dbReference type="InterPro" id="IPR001969">
    <property type="entry name" value="Aspartic_peptidase_AS"/>
</dbReference>
<evidence type="ECO:0000256" key="1">
    <source>
        <dbReference type="ARBA" id="ARBA00004609"/>
    </source>
</evidence>
<dbReference type="PANTHER" id="PTHR47966">
    <property type="entry name" value="BETA-SITE APP-CLEAVING ENZYME, ISOFORM A-RELATED"/>
    <property type="match status" value="1"/>
</dbReference>
<evidence type="ECO:0000256" key="8">
    <source>
        <dbReference type="PIRSR" id="PIRSR601461-2"/>
    </source>
</evidence>
<dbReference type="Proteomes" id="UP001172681">
    <property type="component" value="Unassembled WGS sequence"/>
</dbReference>
<feature type="domain" description="Peptidase A1" evidence="10">
    <location>
        <begin position="72"/>
        <end position="393"/>
    </location>
</feature>
<comment type="subcellular location">
    <subcellularLocation>
        <location evidence="1">Cell membrane</location>
        <topology evidence="1">Lipid-anchor</topology>
        <topology evidence="1">GPI-anchor</topology>
    </subcellularLocation>
</comment>
<keyword evidence="12" id="KW-1185">Reference proteome</keyword>
<evidence type="ECO:0000256" key="2">
    <source>
        <dbReference type="ARBA" id="ARBA00007447"/>
    </source>
</evidence>
<evidence type="ECO:0000256" key="3">
    <source>
        <dbReference type="ARBA" id="ARBA00022670"/>
    </source>
</evidence>
<evidence type="ECO:0000256" key="7">
    <source>
        <dbReference type="PIRSR" id="PIRSR601461-1"/>
    </source>
</evidence>
<dbReference type="Pfam" id="PF00026">
    <property type="entry name" value="Asp"/>
    <property type="match status" value="1"/>
</dbReference>
<name>A0AA38YFB8_9EURO</name>
<comment type="caution">
    <text evidence="11">The sequence shown here is derived from an EMBL/GenBank/DDBJ whole genome shotgun (WGS) entry which is preliminary data.</text>
</comment>
<feature type="disulfide bond" evidence="8">
    <location>
        <begin position="323"/>
        <end position="358"/>
    </location>
</feature>
<evidence type="ECO:0000256" key="4">
    <source>
        <dbReference type="ARBA" id="ARBA00022729"/>
    </source>
</evidence>
<dbReference type="CDD" id="cd05474">
    <property type="entry name" value="SAP_like"/>
    <property type="match status" value="1"/>
</dbReference>
<dbReference type="Gene3D" id="2.40.70.10">
    <property type="entry name" value="Acid Proteases"/>
    <property type="match status" value="2"/>
</dbReference>
<dbReference type="PANTHER" id="PTHR47966:SF65">
    <property type="entry name" value="ASPARTIC-TYPE ENDOPEPTIDASE"/>
    <property type="match status" value="1"/>
</dbReference>
<gene>
    <name evidence="11" type="ORF">H2204_000121</name>
</gene>